<evidence type="ECO:0000313" key="2">
    <source>
        <dbReference type="Proteomes" id="UP000038009"/>
    </source>
</evidence>
<dbReference type="AlphaFoldDB" id="A0A0N1I0A7"/>
<proteinExistence type="predicted"/>
<dbReference type="Gene3D" id="3.80.10.10">
    <property type="entry name" value="Ribonuclease Inhibitor"/>
    <property type="match status" value="1"/>
</dbReference>
<accession>A0A0N1I0A7</accession>
<organism evidence="1 2">
    <name type="scientific">Leptomonas seymouri</name>
    <dbReference type="NCBI Taxonomy" id="5684"/>
    <lineage>
        <taxon>Eukaryota</taxon>
        <taxon>Discoba</taxon>
        <taxon>Euglenozoa</taxon>
        <taxon>Kinetoplastea</taxon>
        <taxon>Metakinetoplastina</taxon>
        <taxon>Trypanosomatida</taxon>
        <taxon>Trypanosomatidae</taxon>
        <taxon>Leishmaniinae</taxon>
        <taxon>Leptomonas</taxon>
    </lineage>
</organism>
<protein>
    <recommendedName>
        <fullName evidence="3">Leucine-rich repeat protein</fullName>
    </recommendedName>
</protein>
<gene>
    <name evidence="1" type="ORF">ABL78_2908</name>
</gene>
<keyword evidence="2" id="KW-1185">Reference proteome</keyword>
<dbReference type="InterPro" id="IPR032675">
    <property type="entry name" value="LRR_dom_sf"/>
</dbReference>
<dbReference type="OrthoDB" id="120976at2759"/>
<sequence>MQARVTSLLNASINQQQHNYQAQVERQSRPSRGFLLKVNGTQLRSAVVKQRKRPRGTGGTAAEVYGEAQHDVDDEDDLDWPSVVIAALEDTFNAFESRLDSLSSATSGAGEATSSVSSLKSLCGVEIRHCRLQATHIYPGAEASTSLSQLLLSPGRLWNHHATSASHTVLCSSITTLDLECNLLGDDGVERLCSHLLPCLPHLQRLLLASNRITAVGFVNLLRTLSSSKSTHPGLALEALGLTNNAVGCFYGGCSVEEGCEKLREAWLEVVQAFVRCVASTLRRVHLNHAALSTREVVVLIDALFQHSFSGRDPCVFDLLYLRENKQVSKDEVVQQLHIAAADRSELDEFVKTHLSW</sequence>
<evidence type="ECO:0008006" key="3">
    <source>
        <dbReference type="Google" id="ProtNLM"/>
    </source>
</evidence>
<reference evidence="1 2" key="1">
    <citation type="journal article" date="2015" name="PLoS Pathog.">
        <title>Leptomonas seymouri: Adaptations to the Dixenous Life Cycle Analyzed by Genome Sequencing, Transcriptome Profiling and Co-infection with Leishmania donovani.</title>
        <authorList>
            <person name="Kraeva N."/>
            <person name="Butenko A."/>
            <person name="Hlavacova J."/>
            <person name="Kostygov A."/>
            <person name="Myskova J."/>
            <person name="Grybchuk D."/>
            <person name="Lestinova T."/>
            <person name="Votypka J."/>
            <person name="Volf P."/>
            <person name="Opperdoes F."/>
            <person name="Flegontov P."/>
            <person name="Lukes J."/>
            <person name="Yurchenko V."/>
        </authorList>
    </citation>
    <scope>NUCLEOTIDE SEQUENCE [LARGE SCALE GENOMIC DNA]</scope>
    <source>
        <strain evidence="1 2">ATCC 30220</strain>
    </source>
</reference>
<dbReference type="SUPFAM" id="SSF52047">
    <property type="entry name" value="RNI-like"/>
    <property type="match status" value="1"/>
</dbReference>
<dbReference type="Proteomes" id="UP000038009">
    <property type="component" value="Unassembled WGS sequence"/>
</dbReference>
<dbReference type="VEuPathDB" id="TriTrypDB:Lsey_0065_0300"/>
<dbReference type="SMART" id="SM00368">
    <property type="entry name" value="LRR_RI"/>
    <property type="match status" value="2"/>
</dbReference>
<name>A0A0N1I0A7_LEPSE</name>
<comment type="caution">
    <text evidence="1">The sequence shown here is derived from an EMBL/GenBank/DDBJ whole genome shotgun (WGS) entry which is preliminary data.</text>
</comment>
<dbReference type="EMBL" id="LJSK01000065">
    <property type="protein sequence ID" value="KPI88032.1"/>
    <property type="molecule type" value="Genomic_DNA"/>
</dbReference>
<evidence type="ECO:0000313" key="1">
    <source>
        <dbReference type="EMBL" id="KPI88032.1"/>
    </source>
</evidence>
<dbReference type="OMA" id="AHHLCAD"/>